<evidence type="ECO:0000256" key="7">
    <source>
        <dbReference type="ARBA" id="ARBA00022806"/>
    </source>
</evidence>
<dbReference type="InterPro" id="IPR001650">
    <property type="entry name" value="Helicase_C-like"/>
</dbReference>
<dbReference type="Pfam" id="PF01966">
    <property type="entry name" value="HD"/>
    <property type="match status" value="1"/>
</dbReference>
<dbReference type="NCBIfam" id="TIGR01596">
    <property type="entry name" value="cas3_HD"/>
    <property type="match status" value="1"/>
</dbReference>
<comment type="similarity">
    <text evidence="10">Belongs to the DEAD box helicase family.</text>
</comment>
<keyword evidence="8" id="KW-0067">ATP-binding</keyword>
<comment type="similarity">
    <text evidence="2">In the central section; belongs to the CRISPR-associated helicase Cas3 family.</text>
</comment>
<dbReference type="GO" id="GO:0005829">
    <property type="term" value="C:cytosol"/>
    <property type="evidence" value="ECO:0007669"/>
    <property type="project" value="TreeGrafter"/>
</dbReference>
<evidence type="ECO:0000256" key="2">
    <source>
        <dbReference type="ARBA" id="ARBA00009046"/>
    </source>
</evidence>
<dbReference type="SMART" id="SM00490">
    <property type="entry name" value="HELICc"/>
    <property type="match status" value="1"/>
</dbReference>
<keyword evidence="15" id="KW-1185">Reference proteome</keyword>
<evidence type="ECO:0000256" key="9">
    <source>
        <dbReference type="ARBA" id="ARBA00023118"/>
    </source>
</evidence>
<proteinExistence type="inferred from homology"/>
<dbReference type="PROSITE" id="PS51643">
    <property type="entry name" value="HD_CAS3"/>
    <property type="match status" value="1"/>
</dbReference>
<accession>A0A328FHR7</accession>
<keyword evidence="6" id="KW-0378">Hydrolase</keyword>
<organism evidence="13 14">
    <name type="scientific">Desulfobacter hydrogenophilus</name>
    <dbReference type="NCBI Taxonomy" id="2291"/>
    <lineage>
        <taxon>Bacteria</taxon>
        <taxon>Pseudomonadati</taxon>
        <taxon>Thermodesulfobacteriota</taxon>
        <taxon>Desulfobacteria</taxon>
        <taxon>Desulfobacterales</taxon>
        <taxon>Desulfobacteraceae</taxon>
        <taxon>Desulfobacter</taxon>
    </lineage>
</organism>
<gene>
    <name evidence="12" type="primary">cas3</name>
    <name evidence="13" type="ORF">DO021_03630</name>
    <name evidence="12" type="ORF">EYB58_06835</name>
</gene>
<evidence type="ECO:0000256" key="5">
    <source>
        <dbReference type="ARBA" id="ARBA00022741"/>
    </source>
</evidence>
<evidence type="ECO:0000256" key="10">
    <source>
        <dbReference type="ARBA" id="ARBA00038437"/>
    </source>
</evidence>
<dbReference type="GO" id="GO:0003676">
    <property type="term" value="F:nucleic acid binding"/>
    <property type="evidence" value="ECO:0007669"/>
    <property type="project" value="InterPro"/>
</dbReference>
<evidence type="ECO:0000256" key="3">
    <source>
        <dbReference type="ARBA" id="ARBA00022722"/>
    </source>
</evidence>
<evidence type="ECO:0000256" key="1">
    <source>
        <dbReference type="ARBA" id="ARBA00006847"/>
    </source>
</evidence>
<dbReference type="CDD" id="cd09641">
    <property type="entry name" value="Cas3''_I"/>
    <property type="match status" value="1"/>
</dbReference>
<dbReference type="Proteomes" id="UP000293902">
    <property type="component" value="Chromosome"/>
</dbReference>
<dbReference type="Proteomes" id="UP000248798">
    <property type="component" value="Unassembled WGS sequence"/>
</dbReference>
<reference evidence="13 14" key="1">
    <citation type="submission" date="2018-06" db="EMBL/GenBank/DDBJ databases">
        <title>Complete Genome Sequence of Desulfobacter hydrogenophilus (DSM3380).</title>
        <authorList>
            <person name="Marietou A."/>
            <person name="Schreiber L."/>
            <person name="Marshall I."/>
            <person name="Jorgensen B."/>
        </authorList>
    </citation>
    <scope>NUCLEOTIDE SEQUENCE [LARGE SCALE GENOMIC DNA]</scope>
    <source>
        <strain evidence="13 14">DSM 3380</strain>
    </source>
</reference>
<keyword evidence="5" id="KW-0547">Nucleotide-binding</keyword>
<keyword evidence="3" id="KW-0540">Nuclease</keyword>
<keyword evidence="4" id="KW-0479">Metal-binding</keyword>
<dbReference type="GO" id="GO:0051607">
    <property type="term" value="P:defense response to virus"/>
    <property type="evidence" value="ECO:0007669"/>
    <property type="project" value="UniProtKB-KW"/>
</dbReference>
<dbReference type="SUPFAM" id="SSF52540">
    <property type="entry name" value="P-loop containing nucleoside triphosphate hydrolases"/>
    <property type="match status" value="1"/>
</dbReference>
<evidence type="ECO:0000256" key="4">
    <source>
        <dbReference type="ARBA" id="ARBA00022723"/>
    </source>
</evidence>
<evidence type="ECO:0000313" key="13">
    <source>
        <dbReference type="EMBL" id="RAM03390.1"/>
    </source>
</evidence>
<dbReference type="Gene3D" id="3.40.50.300">
    <property type="entry name" value="P-loop containing nucleotide triphosphate hydrolases"/>
    <property type="match status" value="2"/>
</dbReference>
<dbReference type="GO" id="GO:0046872">
    <property type="term" value="F:metal ion binding"/>
    <property type="evidence" value="ECO:0007669"/>
    <property type="project" value="UniProtKB-KW"/>
</dbReference>
<dbReference type="SUPFAM" id="SSF109604">
    <property type="entry name" value="HD-domain/PDEase-like"/>
    <property type="match status" value="1"/>
</dbReference>
<evidence type="ECO:0000313" key="15">
    <source>
        <dbReference type="Proteomes" id="UP000293902"/>
    </source>
</evidence>
<dbReference type="InterPro" id="IPR011545">
    <property type="entry name" value="DEAD/DEAH_box_helicase_dom"/>
</dbReference>
<dbReference type="OrthoDB" id="9810236at2"/>
<name>A0A328FHR7_9BACT</name>
<dbReference type="Gene3D" id="1.10.3210.30">
    <property type="match status" value="1"/>
</dbReference>
<dbReference type="InterPro" id="IPR006674">
    <property type="entry name" value="HD_domain"/>
</dbReference>
<dbReference type="InterPro" id="IPR050079">
    <property type="entry name" value="DEAD_box_RNA_helicase"/>
</dbReference>
<dbReference type="PANTHER" id="PTHR47959:SF16">
    <property type="entry name" value="CRISPR-ASSOCIATED NUCLEASE_HELICASE CAS3-RELATED"/>
    <property type="match status" value="1"/>
</dbReference>
<dbReference type="EMBL" id="CP036313">
    <property type="protein sequence ID" value="QBH12645.1"/>
    <property type="molecule type" value="Genomic_DNA"/>
</dbReference>
<evidence type="ECO:0000313" key="12">
    <source>
        <dbReference type="EMBL" id="QBH12645.1"/>
    </source>
</evidence>
<sequence>MDDPCPHIKAKGDPEKTSLYTHTWLVYSAIQRFAECLGFNIETAGLGAILHDIGKANTIFQNNLKPGRRKKAITFRHEIASCFFISLFKEELHPSLIEMVIAHHKSIKNDRGEKGVLDLEEYVKNPFKDHAKNWEDWNQDAVKILSAFGVPAQEVTIDDAWNNYQKVVAFCRDASKKRGYSPWKGLLMAADHFASALILNTSVRLDTTFTPPNLNYFNRTSKLYPLSLKKADSKKRHTIVVACTGAGKTDYLFRRCKNRVFYTLPFQASINAMYNRVKSDLKASNQNLDIRLLHAASKFSVLDESKDEILLQKLVGAGIKILTPYQLASIVFAIKGFESLIIDIRGCDVILDEIHTYNGVSKSMVLKIVEVLNYLNCRVHIGTATMPSVLYSKLIDILGKENVSEVCLTKKELNQFDRHRLHKLESWEDAHSILNQELKKNSKILLICNRIDSAQSIYSQVKERYPEIPSMAIHSRFKRKDRLKKEMDLRGVNDQGKSLNKYNTGSGPCIVISTQVVEVSLDISFDVMVTETAPIDSLIQRFGRINRKRTSENLGKYKPVYIIPPPDCTQESKPYDLDVLNKTFEILQNGQLLHESEYQEKIDHVYPEPDITDIENHSVFKKDGTWNQPMLTHNHRSILFDLLEIDNAAAILSSDETDYKEATPEKQMMMEIPVRLYSVKNFSQLKEGKKPFVLPDAAYTEDKGLDMAKAQERIQDLYFI</sequence>
<feature type="domain" description="HD Cas3-type" evidence="11">
    <location>
        <begin position="12"/>
        <end position="193"/>
    </location>
</feature>
<dbReference type="GO" id="GO:0004519">
    <property type="term" value="F:endonuclease activity"/>
    <property type="evidence" value="ECO:0007669"/>
    <property type="project" value="UniProtKB-KW"/>
</dbReference>
<evidence type="ECO:0000259" key="11">
    <source>
        <dbReference type="PROSITE" id="PS51643"/>
    </source>
</evidence>
<comment type="similarity">
    <text evidence="1">In the N-terminal section; belongs to the CRISPR-associated nuclease Cas3-HD family.</text>
</comment>
<dbReference type="InterPro" id="IPR006474">
    <property type="entry name" value="Helicase_Cas3_CRISPR-ass_core"/>
</dbReference>
<keyword evidence="7" id="KW-0347">Helicase</keyword>
<dbReference type="InterPro" id="IPR027417">
    <property type="entry name" value="P-loop_NTPase"/>
</dbReference>
<dbReference type="GO" id="GO:0003724">
    <property type="term" value="F:RNA helicase activity"/>
    <property type="evidence" value="ECO:0007669"/>
    <property type="project" value="TreeGrafter"/>
</dbReference>
<dbReference type="Pfam" id="PF22590">
    <property type="entry name" value="Cas3-like_C_2"/>
    <property type="match status" value="1"/>
</dbReference>
<dbReference type="NCBIfam" id="TIGR01587">
    <property type="entry name" value="cas3_core"/>
    <property type="match status" value="1"/>
</dbReference>
<dbReference type="AlphaFoldDB" id="A0A328FHR7"/>
<dbReference type="EMBL" id="QLNI01000005">
    <property type="protein sequence ID" value="RAM03390.1"/>
    <property type="molecule type" value="Genomic_DNA"/>
</dbReference>
<dbReference type="GO" id="GO:0005524">
    <property type="term" value="F:ATP binding"/>
    <property type="evidence" value="ECO:0007669"/>
    <property type="project" value="UniProtKB-KW"/>
</dbReference>
<protein>
    <submittedName>
        <fullName evidence="12">CRISPR-associated helicase Cas3</fullName>
    </submittedName>
    <submittedName>
        <fullName evidence="13">CRISPR-associated helicase/endonuclease Cas3</fullName>
    </submittedName>
</protein>
<dbReference type="Pfam" id="PF00270">
    <property type="entry name" value="DEAD"/>
    <property type="match status" value="1"/>
</dbReference>
<dbReference type="RefSeq" id="WP_111953812.1">
    <property type="nucleotide sequence ID" value="NZ_CP036313.1"/>
</dbReference>
<keyword evidence="13" id="KW-0255">Endonuclease</keyword>
<evidence type="ECO:0000256" key="8">
    <source>
        <dbReference type="ARBA" id="ARBA00022840"/>
    </source>
</evidence>
<dbReference type="PANTHER" id="PTHR47959">
    <property type="entry name" value="ATP-DEPENDENT RNA HELICASE RHLE-RELATED"/>
    <property type="match status" value="1"/>
</dbReference>
<dbReference type="InterPro" id="IPR006483">
    <property type="entry name" value="CRISPR-assoc_Cas3_HD"/>
</dbReference>
<keyword evidence="9" id="KW-0051">Antiviral defense</keyword>
<dbReference type="InterPro" id="IPR054712">
    <property type="entry name" value="Cas3-like_dom"/>
</dbReference>
<dbReference type="InterPro" id="IPR038257">
    <property type="entry name" value="CRISPR-assoc_Cas3_HD_sf"/>
</dbReference>
<evidence type="ECO:0000313" key="14">
    <source>
        <dbReference type="Proteomes" id="UP000248798"/>
    </source>
</evidence>
<evidence type="ECO:0000256" key="6">
    <source>
        <dbReference type="ARBA" id="ARBA00022801"/>
    </source>
</evidence>
<reference evidence="12 15" key="2">
    <citation type="submission" date="2019-02" db="EMBL/GenBank/DDBJ databases">
        <title>Complete genome sequence of Desulfobacter hydrogenophilus AcRS1.</title>
        <authorList>
            <person name="Marietou A."/>
            <person name="Lund M.B."/>
            <person name="Marshall I.P.G."/>
            <person name="Schreiber L."/>
            <person name="Jorgensen B."/>
        </authorList>
    </citation>
    <scope>NUCLEOTIDE SEQUENCE [LARGE SCALE GENOMIC DNA]</scope>
    <source>
        <strain evidence="12 15">AcRS1</strain>
    </source>
</reference>
<dbReference type="GO" id="GO:0016787">
    <property type="term" value="F:hydrolase activity"/>
    <property type="evidence" value="ECO:0007669"/>
    <property type="project" value="UniProtKB-KW"/>
</dbReference>